<gene>
    <name evidence="2" type="ORF">THAOC_20944</name>
</gene>
<evidence type="ECO:0000313" key="2">
    <source>
        <dbReference type="EMBL" id="EJK58897.1"/>
    </source>
</evidence>
<evidence type="ECO:0000313" key="3">
    <source>
        <dbReference type="Proteomes" id="UP000266841"/>
    </source>
</evidence>
<feature type="compositionally biased region" description="Basic and acidic residues" evidence="1">
    <location>
        <begin position="153"/>
        <end position="166"/>
    </location>
</feature>
<feature type="region of interest" description="Disordered" evidence="1">
    <location>
        <begin position="57"/>
        <end position="78"/>
    </location>
</feature>
<feature type="region of interest" description="Disordered" evidence="1">
    <location>
        <begin position="147"/>
        <end position="194"/>
    </location>
</feature>
<comment type="caution">
    <text evidence="2">The sequence shown here is derived from an EMBL/GenBank/DDBJ whole genome shotgun (WGS) entry which is preliminary data.</text>
</comment>
<dbReference type="AlphaFoldDB" id="K0SK76"/>
<proteinExistence type="predicted"/>
<keyword evidence="3" id="KW-1185">Reference proteome</keyword>
<sequence>MKSRASHQSYSLIPVLYRIRKGGPSTSKVGQTRISSLVCQFFDHEDRRARSAYQVAHSKAPGPGITERASEGPGKARKACFRRKFDSSALRRRNATRAADLNRSCRAGRTAEPDEVLRMGRKVASWKALAELYKSLSSDEFRDVEVESWGVSKDTRRAAMSQDRRSSPGGLAEEEDTRHDGGGVSNDSPRRTAA</sequence>
<organism evidence="2 3">
    <name type="scientific">Thalassiosira oceanica</name>
    <name type="common">Marine diatom</name>
    <dbReference type="NCBI Taxonomy" id="159749"/>
    <lineage>
        <taxon>Eukaryota</taxon>
        <taxon>Sar</taxon>
        <taxon>Stramenopiles</taxon>
        <taxon>Ochrophyta</taxon>
        <taxon>Bacillariophyta</taxon>
        <taxon>Coscinodiscophyceae</taxon>
        <taxon>Thalassiosirophycidae</taxon>
        <taxon>Thalassiosirales</taxon>
        <taxon>Thalassiosiraceae</taxon>
        <taxon>Thalassiosira</taxon>
    </lineage>
</organism>
<name>K0SK76_THAOC</name>
<protein>
    <submittedName>
        <fullName evidence="2">Uncharacterized protein</fullName>
    </submittedName>
</protein>
<dbReference type="EMBL" id="AGNL01024023">
    <property type="protein sequence ID" value="EJK58897.1"/>
    <property type="molecule type" value="Genomic_DNA"/>
</dbReference>
<dbReference type="Proteomes" id="UP000266841">
    <property type="component" value="Unassembled WGS sequence"/>
</dbReference>
<accession>K0SK76</accession>
<reference evidence="2 3" key="1">
    <citation type="journal article" date="2012" name="Genome Biol.">
        <title>Genome and low-iron response of an oceanic diatom adapted to chronic iron limitation.</title>
        <authorList>
            <person name="Lommer M."/>
            <person name="Specht M."/>
            <person name="Roy A.S."/>
            <person name="Kraemer L."/>
            <person name="Andreson R."/>
            <person name="Gutowska M.A."/>
            <person name="Wolf J."/>
            <person name="Bergner S.V."/>
            <person name="Schilhabel M.B."/>
            <person name="Klostermeier U.C."/>
            <person name="Beiko R.G."/>
            <person name="Rosenstiel P."/>
            <person name="Hippler M."/>
            <person name="Laroche J."/>
        </authorList>
    </citation>
    <scope>NUCLEOTIDE SEQUENCE [LARGE SCALE GENOMIC DNA]</scope>
    <source>
        <strain evidence="2 3">CCMP1005</strain>
    </source>
</reference>
<evidence type="ECO:0000256" key="1">
    <source>
        <dbReference type="SAM" id="MobiDB-lite"/>
    </source>
</evidence>